<feature type="compositionally biased region" description="Basic and acidic residues" evidence="1">
    <location>
        <begin position="239"/>
        <end position="259"/>
    </location>
</feature>
<reference evidence="2 3" key="1">
    <citation type="submission" date="2023-07" db="EMBL/GenBank/DDBJ databases">
        <title>Sorghum-associated microbial communities from plants grown in Nebraska, USA.</title>
        <authorList>
            <person name="Schachtman D."/>
        </authorList>
    </citation>
    <scope>NUCLEOTIDE SEQUENCE [LARGE SCALE GENOMIC DNA]</scope>
    <source>
        <strain evidence="2 3">BE190</strain>
    </source>
</reference>
<gene>
    <name evidence="2" type="ORF">J2X05_003728</name>
</gene>
<feature type="region of interest" description="Disordered" evidence="1">
    <location>
        <begin position="234"/>
        <end position="278"/>
    </location>
</feature>
<evidence type="ECO:0000313" key="2">
    <source>
        <dbReference type="EMBL" id="MDR7091693.1"/>
    </source>
</evidence>
<accession>A0ABU1V2Z3</accession>
<comment type="caution">
    <text evidence="2">The sequence shown here is derived from an EMBL/GenBank/DDBJ whole genome shotgun (WGS) entry which is preliminary data.</text>
</comment>
<evidence type="ECO:0000256" key="1">
    <source>
        <dbReference type="SAM" id="MobiDB-lite"/>
    </source>
</evidence>
<evidence type="ECO:0008006" key="4">
    <source>
        <dbReference type="Google" id="ProtNLM"/>
    </source>
</evidence>
<proteinExistence type="predicted"/>
<name>A0ABU1V2Z3_9GAMM</name>
<protein>
    <recommendedName>
        <fullName evidence="4">DUF1631 domain-containing protein</fullName>
    </recommendedName>
</protein>
<evidence type="ECO:0000313" key="3">
    <source>
        <dbReference type="Proteomes" id="UP001253595"/>
    </source>
</evidence>
<dbReference type="EMBL" id="JAVDVX010000007">
    <property type="protein sequence ID" value="MDR7091693.1"/>
    <property type="molecule type" value="Genomic_DNA"/>
</dbReference>
<organism evidence="2 3">
    <name type="scientific">Cellvibrio fibrivorans</name>
    <dbReference type="NCBI Taxonomy" id="126350"/>
    <lineage>
        <taxon>Bacteria</taxon>
        <taxon>Pseudomonadati</taxon>
        <taxon>Pseudomonadota</taxon>
        <taxon>Gammaproteobacteria</taxon>
        <taxon>Cellvibrionales</taxon>
        <taxon>Cellvibrionaceae</taxon>
        <taxon>Cellvibrio</taxon>
    </lineage>
</organism>
<dbReference type="InterPro" id="IPR012434">
    <property type="entry name" value="DUF1631"/>
</dbReference>
<dbReference type="Pfam" id="PF07793">
    <property type="entry name" value="DUF1631"/>
    <property type="match status" value="1"/>
</dbReference>
<sequence length="809" mass="91154">MHNSGLPGSDINKSSPYSAVAMSEQLVIQYLKHCRDLTRGFAYRVFPNFWRQWCKQVLEVAEQAKSNKDQIALYETQNLLAAVQQAAEQEFCQHLANGFVKFKNKSLNTLTGEERFSGDILSLVEHSDLEETIAITSITHRADNFFAEQLWALQQRLALLNDGEKIDERANPASPVQFCESLRKLLANLDIDVKTKIIGYKLFDQDVIGMLDGLYDELNDYLIRQNLLPNLRFVPASDKPADHKTDEAMQDDPFERNDGSVDEQQQVEEEQQHQRRASDKLLSGALNPNDIQYQNSLLNAIRLLQTHVTQALPAIQAAHFNPQAVVAGQAANSPVINPNGAVVATPAVPTASPANLQVYTQNQLVSVLEQMQTQAFSVTQQVLANHESGPVPIAPQMVAEVGRKMMEQIASENENGAVEAGDMQTIDLVGMLFEYMLSDDHLPDSVKALLSYLHTPFLKIAFIDKGFFEQPEHPARVLLNSLAEAGVRWVSNDGSDQYDIFTKIKTTVFRLLQEFKNDVRIFAELLIEFNAYTHNVARRQELMERRALEKAQGEEKLREAKIQVNNEVRGRTDNRDMPSAILLLLLQPWSDYLSFVLLRYGDKSDSWKRALQVIDDLLWTLEPKTKQPDKVKQMELQDGLLAALERGFETIGYEQAKGRKLLDAVVSLQRMALLSRKAEPAPAPMRTKLESLAAEKAGHMVAQLQPVLPEEAKIVDSLKMVEFGTWFEFDGGKRLKVAWYNKKTQHYMLVDQQGRKVSLAAGLQLARDMLAGRARIIAGSTKPFFERALENIYHTLNERADTLKTGNTS</sequence>
<dbReference type="RefSeq" id="WP_310075261.1">
    <property type="nucleotide sequence ID" value="NZ_JAVDVX010000007.1"/>
</dbReference>
<keyword evidence="3" id="KW-1185">Reference proteome</keyword>
<dbReference type="Proteomes" id="UP001253595">
    <property type="component" value="Unassembled WGS sequence"/>
</dbReference>